<dbReference type="AlphaFoldDB" id="X1T2L6"/>
<dbReference type="EMBL" id="BARW01014273">
    <property type="protein sequence ID" value="GAI74284.1"/>
    <property type="molecule type" value="Genomic_DNA"/>
</dbReference>
<reference evidence="1" key="1">
    <citation type="journal article" date="2014" name="Front. Microbiol.">
        <title>High frequency of phylogenetically diverse reductive dehalogenase-homologous genes in deep subseafloor sedimentary metagenomes.</title>
        <authorList>
            <person name="Kawai M."/>
            <person name="Futagami T."/>
            <person name="Toyoda A."/>
            <person name="Takaki Y."/>
            <person name="Nishi S."/>
            <person name="Hori S."/>
            <person name="Arai W."/>
            <person name="Tsubouchi T."/>
            <person name="Morono Y."/>
            <person name="Uchiyama I."/>
            <person name="Ito T."/>
            <person name="Fujiyama A."/>
            <person name="Inagaki F."/>
            <person name="Takami H."/>
        </authorList>
    </citation>
    <scope>NUCLEOTIDE SEQUENCE</scope>
    <source>
        <strain evidence="1">Expedition CK06-06</strain>
    </source>
</reference>
<protein>
    <submittedName>
        <fullName evidence="1">Uncharacterized protein</fullName>
    </submittedName>
</protein>
<sequence>LKDSLRKSITENPGKYTEDLAPFFKLPLSYHSIILQGLNTAWRESKSFNWENVFDYI</sequence>
<gene>
    <name evidence="1" type="ORF">S12H4_25439</name>
</gene>
<name>X1T2L6_9ZZZZ</name>
<organism evidence="1">
    <name type="scientific">marine sediment metagenome</name>
    <dbReference type="NCBI Taxonomy" id="412755"/>
    <lineage>
        <taxon>unclassified sequences</taxon>
        <taxon>metagenomes</taxon>
        <taxon>ecological metagenomes</taxon>
    </lineage>
</organism>
<feature type="non-terminal residue" evidence="1">
    <location>
        <position position="57"/>
    </location>
</feature>
<comment type="caution">
    <text evidence="1">The sequence shown here is derived from an EMBL/GenBank/DDBJ whole genome shotgun (WGS) entry which is preliminary data.</text>
</comment>
<evidence type="ECO:0000313" key="1">
    <source>
        <dbReference type="EMBL" id="GAI74284.1"/>
    </source>
</evidence>
<accession>X1T2L6</accession>
<feature type="non-terminal residue" evidence="1">
    <location>
        <position position="1"/>
    </location>
</feature>
<proteinExistence type="predicted"/>